<reference evidence="7" key="1">
    <citation type="submission" date="2023-03" db="EMBL/GenBank/DDBJ databases">
        <title>Chitinimonas shenzhenensis gen. nov., sp. nov., a novel member of family Burkholderiaceae isolated from activated sludge collected in Shen Zhen, China.</title>
        <authorList>
            <person name="Wang X."/>
        </authorList>
    </citation>
    <scope>NUCLEOTIDE SEQUENCE</scope>
    <source>
        <strain evidence="7">DQS-5</strain>
    </source>
</reference>
<keyword evidence="3 6" id="KW-0812">Transmembrane</keyword>
<comment type="similarity">
    <text evidence="2 6">Belongs to the GDT1 family.</text>
</comment>
<evidence type="ECO:0000256" key="2">
    <source>
        <dbReference type="ARBA" id="ARBA00009190"/>
    </source>
</evidence>
<sequence length="189" mass="19625">MEAFLVSTGIVALAEIGDKTQLLALLLAARFRKPVPIVAGILVATLLNHAAAGAVGAWVLTLIGPTGLRWGLGLSFLAMAIWMLIPDKLDDGDTRLQERFGVFGATLIAFFLAEMGDKTQIATVALAARYQALGPVVAGTTIGMLLANVPAVWLGEKAANALPVRWVHATAALLFAGLGIAALMGVGTR</sequence>
<keyword evidence="4 6" id="KW-1133">Transmembrane helix</keyword>
<organism evidence="7 8">
    <name type="scientific">Parachitinimonas caeni</name>
    <dbReference type="NCBI Taxonomy" id="3031301"/>
    <lineage>
        <taxon>Bacteria</taxon>
        <taxon>Pseudomonadati</taxon>
        <taxon>Pseudomonadota</taxon>
        <taxon>Betaproteobacteria</taxon>
        <taxon>Neisseriales</taxon>
        <taxon>Chitinibacteraceae</taxon>
        <taxon>Parachitinimonas</taxon>
    </lineage>
</organism>
<keyword evidence="5 6" id="KW-0472">Membrane</keyword>
<dbReference type="Pfam" id="PF01169">
    <property type="entry name" value="GDT1"/>
    <property type="match status" value="2"/>
</dbReference>
<dbReference type="PANTHER" id="PTHR12608:SF1">
    <property type="entry name" value="TRANSMEMBRANE PROTEIN 165"/>
    <property type="match status" value="1"/>
</dbReference>
<evidence type="ECO:0000256" key="1">
    <source>
        <dbReference type="ARBA" id="ARBA00004141"/>
    </source>
</evidence>
<feature type="transmembrane region" description="Helical" evidence="6">
    <location>
        <begin position="166"/>
        <end position="186"/>
    </location>
</feature>
<evidence type="ECO:0000313" key="8">
    <source>
        <dbReference type="Proteomes" id="UP001172778"/>
    </source>
</evidence>
<dbReference type="InterPro" id="IPR001727">
    <property type="entry name" value="GDT1-like"/>
</dbReference>
<proteinExistence type="inferred from homology"/>
<dbReference type="EMBL" id="JARRAF010000032">
    <property type="protein sequence ID" value="MDK2126152.1"/>
    <property type="molecule type" value="Genomic_DNA"/>
</dbReference>
<comment type="subcellular location">
    <subcellularLocation>
        <location evidence="1 6">Membrane</location>
        <topology evidence="1 6">Multi-pass membrane protein</topology>
    </subcellularLocation>
</comment>
<evidence type="ECO:0000256" key="5">
    <source>
        <dbReference type="ARBA" id="ARBA00023136"/>
    </source>
</evidence>
<comment type="caution">
    <text evidence="7">The sequence shown here is derived from an EMBL/GenBank/DDBJ whole genome shotgun (WGS) entry which is preliminary data.</text>
</comment>
<evidence type="ECO:0000256" key="4">
    <source>
        <dbReference type="ARBA" id="ARBA00022989"/>
    </source>
</evidence>
<gene>
    <name evidence="7" type="ORF">PZA18_19085</name>
</gene>
<dbReference type="Proteomes" id="UP001172778">
    <property type="component" value="Unassembled WGS sequence"/>
</dbReference>
<evidence type="ECO:0000313" key="7">
    <source>
        <dbReference type="EMBL" id="MDK2126152.1"/>
    </source>
</evidence>
<dbReference type="RefSeq" id="WP_284102466.1">
    <property type="nucleotide sequence ID" value="NZ_JARRAF010000032.1"/>
</dbReference>
<name>A0ABT7E1G6_9NEIS</name>
<accession>A0ABT7E1G6</accession>
<feature type="transmembrane region" description="Helical" evidence="6">
    <location>
        <begin position="67"/>
        <end position="85"/>
    </location>
</feature>
<feature type="transmembrane region" description="Helical" evidence="6">
    <location>
        <begin position="133"/>
        <end position="154"/>
    </location>
</feature>
<dbReference type="PANTHER" id="PTHR12608">
    <property type="entry name" value="TRANSMEMBRANE PROTEIN HTP-1 RELATED"/>
    <property type="match status" value="1"/>
</dbReference>
<evidence type="ECO:0000256" key="3">
    <source>
        <dbReference type="ARBA" id="ARBA00022692"/>
    </source>
</evidence>
<feature type="transmembrane region" description="Helical" evidence="6">
    <location>
        <begin position="38"/>
        <end position="60"/>
    </location>
</feature>
<keyword evidence="8" id="KW-1185">Reference proteome</keyword>
<feature type="transmembrane region" description="Helical" evidence="6">
    <location>
        <begin position="97"/>
        <end position="113"/>
    </location>
</feature>
<protein>
    <recommendedName>
        <fullName evidence="6">GDT1 family protein</fullName>
    </recommendedName>
</protein>
<evidence type="ECO:0000256" key="6">
    <source>
        <dbReference type="RuleBase" id="RU365102"/>
    </source>
</evidence>